<keyword evidence="1" id="KW-0472">Membrane</keyword>
<feature type="transmembrane region" description="Helical" evidence="1">
    <location>
        <begin position="304"/>
        <end position="322"/>
    </location>
</feature>
<feature type="transmembrane region" description="Helical" evidence="1">
    <location>
        <begin position="66"/>
        <end position="84"/>
    </location>
</feature>
<feature type="transmembrane region" description="Helical" evidence="1">
    <location>
        <begin position="172"/>
        <end position="193"/>
    </location>
</feature>
<feature type="transmembrane region" description="Helical" evidence="1">
    <location>
        <begin position="40"/>
        <end position="59"/>
    </location>
</feature>
<protein>
    <submittedName>
        <fullName evidence="2">Uncharacterized protein</fullName>
    </submittedName>
</protein>
<dbReference type="EMBL" id="CAJNNW010033158">
    <property type="protein sequence ID" value="CAE8717428.1"/>
    <property type="molecule type" value="Genomic_DNA"/>
</dbReference>
<keyword evidence="1" id="KW-1133">Transmembrane helix</keyword>
<proteinExistence type="predicted"/>
<reference evidence="2" key="1">
    <citation type="submission" date="2021-02" db="EMBL/GenBank/DDBJ databases">
        <authorList>
            <person name="Dougan E. K."/>
            <person name="Rhodes N."/>
            <person name="Thang M."/>
            <person name="Chan C."/>
        </authorList>
    </citation>
    <scope>NUCLEOTIDE SEQUENCE</scope>
</reference>
<gene>
    <name evidence="2" type="ORF">PGLA2088_LOCUS39529</name>
</gene>
<organism evidence="2 3">
    <name type="scientific">Polarella glacialis</name>
    <name type="common">Dinoflagellate</name>
    <dbReference type="NCBI Taxonomy" id="89957"/>
    <lineage>
        <taxon>Eukaryota</taxon>
        <taxon>Sar</taxon>
        <taxon>Alveolata</taxon>
        <taxon>Dinophyceae</taxon>
        <taxon>Suessiales</taxon>
        <taxon>Suessiaceae</taxon>
        <taxon>Polarella</taxon>
    </lineage>
</organism>
<name>A0A813L7U1_POLGL</name>
<evidence type="ECO:0000256" key="1">
    <source>
        <dbReference type="SAM" id="Phobius"/>
    </source>
</evidence>
<evidence type="ECO:0000313" key="2">
    <source>
        <dbReference type="EMBL" id="CAE8717428.1"/>
    </source>
</evidence>
<accession>A0A813L7U1</accession>
<comment type="caution">
    <text evidence="2">The sequence shown here is derived from an EMBL/GenBank/DDBJ whole genome shotgun (WGS) entry which is preliminary data.</text>
</comment>
<sequence length="405" mass="45939">MRSAASQYPYDPMMTSGNNNLRLWEKTIGRLEAHMWHHAALTWVVIPLFAVVQGVVPFLQPTCENGFNNWSLLFVFGYVLHHIYAESSSWTAVKELLSLPEITIMRQFGVLRLRRRMVFLGLLEGLDFYTDMTFPLIARHCDHVLTETWRRSWQEVPYVGQHLDAIVEVLRFWGIALLCASVNVVLTGLTGLWRMSSTYRSADYAFEDIFSTDGRKTEDKRIGGKAFYTWARSAETAMMPSVASLCEEVGDQKRWKYDPSKKEGATEARQNYIHGKIDYAAVAKFELGDAAAEEQVELARQLHYALLLLLKVFIGNGMSLWLQGSYFALTFETTGNEGKYKVVASMVISALQALVRCTQASIKLGFPGVLLSSLIMSFVAWSFAKVYYAFICPHHMWNLTTGCVL</sequence>
<keyword evidence="1" id="KW-0812">Transmembrane</keyword>
<dbReference type="Proteomes" id="UP000626109">
    <property type="component" value="Unassembled WGS sequence"/>
</dbReference>
<feature type="transmembrane region" description="Helical" evidence="1">
    <location>
        <begin position="369"/>
        <end position="390"/>
    </location>
</feature>
<evidence type="ECO:0000313" key="3">
    <source>
        <dbReference type="Proteomes" id="UP000626109"/>
    </source>
</evidence>
<dbReference type="AlphaFoldDB" id="A0A813L7U1"/>